<dbReference type="EMBL" id="LFJN01000061">
    <property type="protein sequence ID" value="KPI34417.1"/>
    <property type="molecule type" value="Genomic_DNA"/>
</dbReference>
<dbReference type="InterPro" id="IPR011032">
    <property type="entry name" value="GroES-like_sf"/>
</dbReference>
<comment type="caution">
    <text evidence="3">The sequence shown here is derived from an EMBL/GenBank/DDBJ whole genome shotgun (WGS) entry which is preliminary data.</text>
</comment>
<dbReference type="Proteomes" id="UP000038010">
    <property type="component" value="Unassembled WGS sequence"/>
</dbReference>
<reference evidence="3 4" key="1">
    <citation type="submission" date="2015-06" db="EMBL/GenBank/DDBJ databases">
        <title>Draft genome of the ant-associated black yeast Phialophora attae CBS 131958.</title>
        <authorList>
            <person name="Moreno L.F."/>
            <person name="Stielow B.J."/>
            <person name="de Hoog S."/>
            <person name="Vicente V.A."/>
            <person name="Weiss V.A."/>
            <person name="de Vries M."/>
            <person name="Cruz L.M."/>
            <person name="Souza E.M."/>
        </authorList>
    </citation>
    <scope>NUCLEOTIDE SEQUENCE [LARGE SCALE GENOMIC DNA]</scope>
    <source>
        <strain evidence="3 4">CBS 131958</strain>
    </source>
</reference>
<dbReference type="CDD" id="cd05288">
    <property type="entry name" value="PGDH"/>
    <property type="match status" value="1"/>
</dbReference>
<sequence length="353" mass="38771">MAPTTTKQWKLRQKPHGMPVLEGSEQTFELTTTTLNEPQDGEVLVQTVYLSNDPAQRSWISPSVDPDRAYLPPLQPGDTMRALGIGSVIESRDDKLEVGSLVVGRMGWSEYSVHPAQNLVMLDPPEGLRETHFLGGLGLPGLTAYYALKEIVELKKTDTIVVSAAAGAVGSMVVQIAKKVLGCGRVSSISYSHAPDAHDSDADFLQLIGIAGTEEKCRWVESLGADKCLNYKDSHFAENLAAETEDFADVYFACGMTSTYNDVVNQTGIKNLFEVVTMRLKMLGFINIDYLDHQKEVTDLLVREWSAGNLVLRDDNETIVDTVFEDIPKTWALLFTGGNTGKLLTRLVEANNT</sequence>
<dbReference type="AlphaFoldDB" id="A0A0N1H2N0"/>
<evidence type="ECO:0000256" key="1">
    <source>
        <dbReference type="ARBA" id="ARBA00023002"/>
    </source>
</evidence>
<evidence type="ECO:0000259" key="2">
    <source>
        <dbReference type="SMART" id="SM00829"/>
    </source>
</evidence>
<name>A0A0N1H2N0_9EURO</name>
<dbReference type="RefSeq" id="XP_017994380.1">
    <property type="nucleotide sequence ID" value="XM_018143964.1"/>
</dbReference>
<dbReference type="SMART" id="SM00829">
    <property type="entry name" value="PKS_ER"/>
    <property type="match status" value="1"/>
</dbReference>
<gene>
    <name evidence="3" type="ORF">AB675_3874</name>
</gene>
<dbReference type="SUPFAM" id="SSF51735">
    <property type="entry name" value="NAD(P)-binding Rossmann-fold domains"/>
    <property type="match status" value="1"/>
</dbReference>
<feature type="domain" description="Enoyl reductase (ER)" evidence="2">
    <location>
        <begin position="23"/>
        <end position="345"/>
    </location>
</feature>
<dbReference type="GO" id="GO:0016628">
    <property type="term" value="F:oxidoreductase activity, acting on the CH-CH group of donors, NAD or NADP as acceptor"/>
    <property type="evidence" value="ECO:0007669"/>
    <property type="project" value="InterPro"/>
</dbReference>
<protein>
    <submittedName>
        <fullName evidence="3">2-alkenal (NADP(+)-dependent)</fullName>
    </submittedName>
</protein>
<evidence type="ECO:0000313" key="4">
    <source>
        <dbReference type="Proteomes" id="UP000038010"/>
    </source>
</evidence>
<dbReference type="VEuPathDB" id="FungiDB:AB675_3874"/>
<dbReference type="SUPFAM" id="SSF50129">
    <property type="entry name" value="GroES-like"/>
    <property type="match status" value="1"/>
</dbReference>
<organism evidence="3 4">
    <name type="scientific">Cyphellophora attinorum</name>
    <dbReference type="NCBI Taxonomy" id="1664694"/>
    <lineage>
        <taxon>Eukaryota</taxon>
        <taxon>Fungi</taxon>
        <taxon>Dikarya</taxon>
        <taxon>Ascomycota</taxon>
        <taxon>Pezizomycotina</taxon>
        <taxon>Eurotiomycetes</taxon>
        <taxon>Chaetothyriomycetidae</taxon>
        <taxon>Chaetothyriales</taxon>
        <taxon>Cyphellophoraceae</taxon>
        <taxon>Cyphellophora</taxon>
    </lineage>
</organism>
<proteinExistence type="predicted"/>
<dbReference type="InterPro" id="IPR020843">
    <property type="entry name" value="ER"/>
</dbReference>
<accession>A0A0N1H2N0</accession>
<dbReference type="PANTHER" id="PTHR43205">
    <property type="entry name" value="PROSTAGLANDIN REDUCTASE"/>
    <property type="match status" value="1"/>
</dbReference>
<dbReference type="PANTHER" id="PTHR43205:SF19">
    <property type="entry name" value="ENOYL REDUCTASE (ER) DOMAIN-CONTAINING PROTEIN"/>
    <property type="match status" value="1"/>
</dbReference>
<dbReference type="OrthoDB" id="809632at2759"/>
<dbReference type="InterPro" id="IPR041694">
    <property type="entry name" value="ADH_N_2"/>
</dbReference>
<dbReference type="InterPro" id="IPR036291">
    <property type="entry name" value="NAD(P)-bd_dom_sf"/>
</dbReference>
<keyword evidence="1" id="KW-0560">Oxidoreductase</keyword>
<evidence type="ECO:0000313" key="3">
    <source>
        <dbReference type="EMBL" id="KPI34417.1"/>
    </source>
</evidence>
<dbReference type="Gene3D" id="3.90.180.10">
    <property type="entry name" value="Medium-chain alcohol dehydrogenases, catalytic domain"/>
    <property type="match status" value="2"/>
</dbReference>
<dbReference type="InterPro" id="IPR045010">
    <property type="entry name" value="MDR_fam"/>
</dbReference>
<dbReference type="GeneID" id="28735844"/>
<keyword evidence="4" id="KW-1185">Reference proteome</keyword>
<dbReference type="Pfam" id="PF16884">
    <property type="entry name" value="ADH_N_2"/>
    <property type="match status" value="1"/>
</dbReference>
<dbReference type="Gene3D" id="3.40.50.720">
    <property type="entry name" value="NAD(P)-binding Rossmann-like Domain"/>
    <property type="match status" value="3"/>
</dbReference>